<evidence type="ECO:0000256" key="2">
    <source>
        <dbReference type="ARBA" id="ARBA00022450"/>
    </source>
</evidence>
<dbReference type="PROSITE" id="PS00012">
    <property type="entry name" value="PHOSPHOPANTETHEINE"/>
    <property type="match status" value="1"/>
</dbReference>
<feature type="domain" description="Carrier" evidence="5">
    <location>
        <begin position="527"/>
        <end position="604"/>
    </location>
</feature>
<keyword evidence="3" id="KW-0597">Phosphoprotein</keyword>
<keyword evidence="4 6" id="KW-0436">Ligase</keyword>
<dbReference type="Gene3D" id="1.10.1200.10">
    <property type="entry name" value="ACP-like"/>
    <property type="match status" value="1"/>
</dbReference>
<dbReference type="RefSeq" id="WP_184917554.1">
    <property type="nucleotide sequence ID" value="NZ_JACHJR010000001.1"/>
</dbReference>
<dbReference type="EMBL" id="JACHJR010000001">
    <property type="protein sequence ID" value="MBB4948272.1"/>
    <property type="molecule type" value="Genomic_DNA"/>
</dbReference>
<dbReference type="PANTHER" id="PTHR43201:SF5">
    <property type="entry name" value="MEDIUM-CHAIN ACYL-COA LIGASE ACSF2, MITOCHONDRIAL"/>
    <property type="match status" value="1"/>
</dbReference>
<evidence type="ECO:0000256" key="3">
    <source>
        <dbReference type="ARBA" id="ARBA00022553"/>
    </source>
</evidence>
<dbReference type="SUPFAM" id="SSF56801">
    <property type="entry name" value="Acetyl-CoA synthetase-like"/>
    <property type="match status" value="1"/>
</dbReference>
<organism evidence="6 7">
    <name type="scientific">Kitasatospora gansuensis</name>
    <dbReference type="NCBI Taxonomy" id="258050"/>
    <lineage>
        <taxon>Bacteria</taxon>
        <taxon>Bacillati</taxon>
        <taxon>Actinomycetota</taxon>
        <taxon>Actinomycetes</taxon>
        <taxon>Kitasatosporales</taxon>
        <taxon>Streptomycetaceae</taxon>
        <taxon>Kitasatospora</taxon>
    </lineage>
</organism>
<dbReference type="Gene3D" id="3.40.50.12780">
    <property type="entry name" value="N-terminal domain of ligase-like"/>
    <property type="match status" value="1"/>
</dbReference>
<dbReference type="InterPro" id="IPR006162">
    <property type="entry name" value="Ppantetheine_attach_site"/>
</dbReference>
<accession>A0A7W7SDH3</accession>
<dbReference type="Pfam" id="PF13193">
    <property type="entry name" value="AMP-binding_C"/>
    <property type="match status" value="1"/>
</dbReference>
<evidence type="ECO:0000259" key="5">
    <source>
        <dbReference type="PROSITE" id="PS50075"/>
    </source>
</evidence>
<dbReference type="Proteomes" id="UP000573327">
    <property type="component" value="Unassembled WGS sequence"/>
</dbReference>
<dbReference type="InterPro" id="IPR009081">
    <property type="entry name" value="PP-bd_ACP"/>
</dbReference>
<dbReference type="InterPro" id="IPR025110">
    <property type="entry name" value="AMP-bd_C"/>
</dbReference>
<dbReference type="PROSITE" id="PS50075">
    <property type="entry name" value="CARRIER"/>
    <property type="match status" value="1"/>
</dbReference>
<proteinExistence type="inferred from homology"/>
<dbReference type="PANTHER" id="PTHR43201">
    <property type="entry name" value="ACYL-COA SYNTHETASE"/>
    <property type="match status" value="1"/>
</dbReference>
<name>A0A7W7SDH3_9ACTN</name>
<sequence length="609" mass="63867">MNRVPTSLLAVLAERAAATPTAPALLGPDGRSVDYRRLDGLVRATMARLAELGVERQDRVLVCAPNDLDGVVVQLAVMAGAVCYPVNPLLTEEEFGQALAMAEPSLVLTFAGSSASLLRATAGTSCAILEATPDPLGGPVELRFTGAGLDPLRPLAEPVADEALLLRTSGTTSAGKIVPLAQRHLLAGATASVLAYGLTPADRCLNVMPTFHIHGLVGSVITSLIAGSSVLLLPAFDAEQTLRALTESGATWFSAGPTIHRLLLDRLRERPADLSGLRFARSGTASLPTALREELELAYGAPVLETYGMSEAHQIASTLPSDGTPRAAGMVPTGSEVGLLDPDGTVRTTPGSTGEIVLRGANVIDRYFRLEDGAEAFVDGWLRTGDLGRLAEDGSIQLTGRIKEMINRGGEKISPYEVEEALLRHPGVRQAVAFGVADELFTQRVAAVVVLHEGAAVDEAGLRAHVAGLLAPFKVPSRVLVQAELELNALGKLVRADYSRRYATQFAEQAEQAAALAVEAVPALTARPQTPVEAAMAGLWAFALDRDRFGDVDEDFFTAGGESLSAMALLNGIKDAFDVDISPAGLFDELNTVERLAGAVTEALAGGAR</sequence>
<gene>
    <name evidence="6" type="ORF">F4556_003807</name>
</gene>
<dbReference type="Pfam" id="PF00501">
    <property type="entry name" value="AMP-binding"/>
    <property type="match status" value="1"/>
</dbReference>
<evidence type="ECO:0000313" key="7">
    <source>
        <dbReference type="Proteomes" id="UP000573327"/>
    </source>
</evidence>
<keyword evidence="7" id="KW-1185">Reference proteome</keyword>
<dbReference type="InterPro" id="IPR042099">
    <property type="entry name" value="ANL_N_sf"/>
</dbReference>
<dbReference type="Pfam" id="PF00550">
    <property type="entry name" value="PP-binding"/>
    <property type="match status" value="1"/>
</dbReference>
<evidence type="ECO:0000313" key="6">
    <source>
        <dbReference type="EMBL" id="MBB4948272.1"/>
    </source>
</evidence>
<comment type="similarity">
    <text evidence="1">Belongs to the ATP-dependent AMP-binding enzyme family.</text>
</comment>
<dbReference type="GO" id="GO:0031956">
    <property type="term" value="F:medium-chain fatty acid-CoA ligase activity"/>
    <property type="evidence" value="ECO:0007669"/>
    <property type="project" value="TreeGrafter"/>
</dbReference>
<dbReference type="InterPro" id="IPR036736">
    <property type="entry name" value="ACP-like_sf"/>
</dbReference>
<dbReference type="InterPro" id="IPR045851">
    <property type="entry name" value="AMP-bd_C_sf"/>
</dbReference>
<dbReference type="SUPFAM" id="SSF47336">
    <property type="entry name" value="ACP-like"/>
    <property type="match status" value="1"/>
</dbReference>
<dbReference type="AlphaFoldDB" id="A0A7W7SDH3"/>
<evidence type="ECO:0000256" key="1">
    <source>
        <dbReference type="ARBA" id="ARBA00006432"/>
    </source>
</evidence>
<dbReference type="GO" id="GO:0006631">
    <property type="term" value="P:fatty acid metabolic process"/>
    <property type="evidence" value="ECO:0007669"/>
    <property type="project" value="TreeGrafter"/>
</dbReference>
<evidence type="ECO:0000256" key="4">
    <source>
        <dbReference type="ARBA" id="ARBA00022598"/>
    </source>
</evidence>
<dbReference type="InterPro" id="IPR000873">
    <property type="entry name" value="AMP-dep_synth/lig_dom"/>
</dbReference>
<keyword evidence="2" id="KW-0596">Phosphopantetheine</keyword>
<reference evidence="6 7" key="1">
    <citation type="submission" date="2020-08" db="EMBL/GenBank/DDBJ databases">
        <title>Sequencing the genomes of 1000 actinobacteria strains.</title>
        <authorList>
            <person name="Klenk H.-P."/>
        </authorList>
    </citation>
    <scope>NUCLEOTIDE SEQUENCE [LARGE SCALE GENOMIC DNA]</scope>
    <source>
        <strain evidence="6 7">DSM 44786</strain>
    </source>
</reference>
<protein>
    <submittedName>
        <fullName evidence="6">Acyl-CoA synthetase (AMP-forming)/AMP-acid ligase II/acyl carrier protein</fullName>
    </submittedName>
</protein>
<comment type="caution">
    <text evidence="6">The sequence shown here is derived from an EMBL/GenBank/DDBJ whole genome shotgun (WGS) entry which is preliminary data.</text>
</comment>
<dbReference type="Gene3D" id="3.30.300.30">
    <property type="match status" value="1"/>
</dbReference>